<feature type="compositionally biased region" description="Gly residues" evidence="1">
    <location>
        <begin position="56"/>
        <end position="69"/>
    </location>
</feature>
<keyword evidence="4" id="KW-1185">Reference proteome</keyword>
<evidence type="ECO:0008006" key="5">
    <source>
        <dbReference type="Google" id="ProtNLM"/>
    </source>
</evidence>
<feature type="region of interest" description="Disordered" evidence="1">
    <location>
        <begin position="55"/>
        <end position="83"/>
    </location>
</feature>
<comment type="caution">
    <text evidence="3">The sequence shown here is derived from an EMBL/GenBank/DDBJ whole genome shotgun (WGS) entry which is preliminary data.</text>
</comment>
<dbReference type="AlphaFoldDB" id="A0A2P6TIH2"/>
<gene>
    <name evidence="3" type="ORF">C2E21_7346</name>
</gene>
<keyword evidence="2" id="KW-0812">Transmembrane</keyword>
<feature type="transmembrane region" description="Helical" evidence="2">
    <location>
        <begin position="20"/>
        <end position="39"/>
    </location>
</feature>
<dbReference type="Proteomes" id="UP000239899">
    <property type="component" value="Unassembled WGS sequence"/>
</dbReference>
<evidence type="ECO:0000313" key="3">
    <source>
        <dbReference type="EMBL" id="PRW34066.1"/>
    </source>
</evidence>
<evidence type="ECO:0000256" key="1">
    <source>
        <dbReference type="SAM" id="MobiDB-lite"/>
    </source>
</evidence>
<proteinExistence type="predicted"/>
<sequence>MAGAAAERGQQRARSAAVRLLLPFLCAALLAFLLASVAFEITHGSHISFGAATNGSGSGAAAGRRGGGSQQQQQQQQGHGGADVSVVQRTMQTRVCGSPAVDGYAHVKPECLEASPTNKWWQEAKPKPDDLDIHIERHADYDGLAVAWGIGNTKKSVEECAEACRQHVPKGDSGPFSRMPCNAFAFCSEETCFEPDAHSHSKGDCWLKFTEAPASPEVNMRGRLSKAMQLRHPAAPVTVQWHSGVVLPRGVQLTNGSWSPRHDW</sequence>
<name>A0A2P6TIH2_CHLSO</name>
<dbReference type="OrthoDB" id="508259at2759"/>
<dbReference type="PANTHER" id="PTHR33344">
    <property type="entry name" value="OS02G0761600 PROTEIN"/>
    <property type="match status" value="1"/>
</dbReference>
<evidence type="ECO:0000313" key="4">
    <source>
        <dbReference type="Proteomes" id="UP000239899"/>
    </source>
</evidence>
<keyword evidence="2" id="KW-1133">Transmembrane helix</keyword>
<dbReference type="PANTHER" id="PTHR33344:SF7">
    <property type="entry name" value="TRANSMEMBRANE PROTEIN"/>
    <property type="match status" value="1"/>
</dbReference>
<reference evidence="3 4" key="1">
    <citation type="journal article" date="2018" name="Plant J.">
        <title>Genome sequences of Chlorella sorokiniana UTEX 1602 and Micractinium conductrix SAG 241.80: implications to maltose excretion by a green alga.</title>
        <authorList>
            <person name="Arriola M.B."/>
            <person name="Velmurugan N."/>
            <person name="Zhang Y."/>
            <person name="Plunkett M.H."/>
            <person name="Hondzo H."/>
            <person name="Barney B.M."/>
        </authorList>
    </citation>
    <scope>NUCLEOTIDE SEQUENCE [LARGE SCALE GENOMIC DNA]</scope>
    <source>
        <strain evidence="4">UTEX 1602</strain>
    </source>
</reference>
<accession>A0A2P6TIH2</accession>
<organism evidence="3 4">
    <name type="scientific">Chlorella sorokiniana</name>
    <name type="common">Freshwater green alga</name>
    <dbReference type="NCBI Taxonomy" id="3076"/>
    <lineage>
        <taxon>Eukaryota</taxon>
        <taxon>Viridiplantae</taxon>
        <taxon>Chlorophyta</taxon>
        <taxon>core chlorophytes</taxon>
        <taxon>Trebouxiophyceae</taxon>
        <taxon>Chlorellales</taxon>
        <taxon>Chlorellaceae</taxon>
        <taxon>Chlorella clade</taxon>
        <taxon>Chlorella</taxon>
    </lineage>
</organism>
<dbReference type="EMBL" id="LHPG02000015">
    <property type="protein sequence ID" value="PRW34066.1"/>
    <property type="molecule type" value="Genomic_DNA"/>
</dbReference>
<protein>
    <recommendedName>
        <fullName evidence="5">Apple domain-containing protein</fullName>
    </recommendedName>
</protein>
<evidence type="ECO:0000256" key="2">
    <source>
        <dbReference type="SAM" id="Phobius"/>
    </source>
</evidence>
<keyword evidence="2" id="KW-0472">Membrane</keyword>